<proteinExistence type="predicted"/>
<sequence length="208" mass="22658">MVPPREKRHAEPEEEEAANINMTSSVTSNQPPAQLTANGFAVLEKSGTWFRHDFMALCASSTRLASATPAAAASNPTIAARELTGKGNIQAKFIESQYNDLWEAIRGHPDATGRRSSVHVDPSSGPITVADLEEASSIWEKFKSFADTCFFVLSVVCDLIIMVMVGIVLIFGVAKFYIGPWLVLVRAKSENPVPTTSEGLNRSYQPEE</sequence>
<accession>G0MCZ4</accession>
<feature type="compositionally biased region" description="Basic and acidic residues" evidence="1">
    <location>
        <begin position="1"/>
        <end position="11"/>
    </location>
</feature>
<keyword evidence="2" id="KW-0812">Transmembrane</keyword>
<feature type="transmembrane region" description="Helical" evidence="2">
    <location>
        <begin position="150"/>
        <end position="178"/>
    </location>
</feature>
<dbReference type="EMBL" id="GL379790">
    <property type="protein sequence ID" value="EGT49712.1"/>
    <property type="molecule type" value="Genomic_DNA"/>
</dbReference>
<keyword evidence="2" id="KW-1133">Transmembrane helix</keyword>
<dbReference type="AlphaFoldDB" id="G0MCZ4"/>
<evidence type="ECO:0000313" key="4">
    <source>
        <dbReference type="Proteomes" id="UP000008068"/>
    </source>
</evidence>
<protein>
    <submittedName>
        <fullName evidence="3">Uncharacterized protein</fullName>
    </submittedName>
</protein>
<name>G0MCZ4_CAEBE</name>
<organism evidence="4">
    <name type="scientific">Caenorhabditis brenneri</name>
    <name type="common">Nematode worm</name>
    <dbReference type="NCBI Taxonomy" id="135651"/>
    <lineage>
        <taxon>Eukaryota</taxon>
        <taxon>Metazoa</taxon>
        <taxon>Ecdysozoa</taxon>
        <taxon>Nematoda</taxon>
        <taxon>Chromadorea</taxon>
        <taxon>Rhabditida</taxon>
        <taxon>Rhabditina</taxon>
        <taxon>Rhabditomorpha</taxon>
        <taxon>Rhabditoidea</taxon>
        <taxon>Rhabditidae</taxon>
        <taxon>Peloderinae</taxon>
        <taxon>Caenorhabditis</taxon>
    </lineage>
</organism>
<evidence type="ECO:0000313" key="3">
    <source>
        <dbReference type="EMBL" id="EGT49712.1"/>
    </source>
</evidence>
<reference evidence="4" key="1">
    <citation type="submission" date="2011-07" db="EMBL/GenBank/DDBJ databases">
        <authorList>
            <consortium name="Caenorhabditis brenneri Sequencing and Analysis Consortium"/>
            <person name="Wilson R.K."/>
        </authorList>
    </citation>
    <scope>NUCLEOTIDE SEQUENCE [LARGE SCALE GENOMIC DNA]</scope>
    <source>
        <strain evidence="4">PB2801</strain>
    </source>
</reference>
<dbReference type="STRING" id="135651.G0MCZ4"/>
<keyword evidence="4" id="KW-1185">Reference proteome</keyword>
<evidence type="ECO:0000256" key="2">
    <source>
        <dbReference type="SAM" id="Phobius"/>
    </source>
</evidence>
<evidence type="ECO:0000256" key="1">
    <source>
        <dbReference type="SAM" id="MobiDB-lite"/>
    </source>
</evidence>
<dbReference type="Proteomes" id="UP000008068">
    <property type="component" value="Unassembled WGS sequence"/>
</dbReference>
<dbReference type="InParanoid" id="G0MCZ4"/>
<keyword evidence="2" id="KW-0472">Membrane</keyword>
<gene>
    <name evidence="3" type="ORF">CAEBREN_01806</name>
</gene>
<feature type="region of interest" description="Disordered" evidence="1">
    <location>
        <begin position="1"/>
        <end position="32"/>
    </location>
</feature>
<dbReference type="HOGENOM" id="CLU_1321922_0_0_1"/>
<feature type="compositionally biased region" description="Polar residues" evidence="1">
    <location>
        <begin position="20"/>
        <end position="32"/>
    </location>
</feature>